<dbReference type="InterPro" id="IPR048574">
    <property type="entry name" value="RUBY_RBDX"/>
</dbReference>
<gene>
    <name evidence="3" type="ORF">SAMN02745218_01581</name>
</gene>
<dbReference type="OrthoDB" id="9799749at2"/>
<organism evidence="3 4">
    <name type="scientific">Desulfofundulus australicus DSM 11792</name>
    <dbReference type="NCBI Taxonomy" id="1121425"/>
    <lineage>
        <taxon>Bacteria</taxon>
        <taxon>Bacillati</taxon>
        <taxon>Bacillota</taxon>
        <taxon>Clostridia</taxon>
        <taxon>Eubacteriales</taxon>
        <taxon>Peptococcaceae</taxon>
        <taxon>Desulfofundulus</taxon>
    </lineage>
</organism>
<dbReference type="EMBL" id="FQUW01000016">
    <property type="protein sequence ID" value="SHF15715.1"/>
    <property type="molecule type" value="Genomic_DNA"/>
</dbReference>
<feature type="domain" description="Rubredoxin-like" evidence="2">
    <location>
        <begin position="2"/>
        <end position="34"/>
    </location>
</feature>
<dbReference type="Proteomes" id="UP000184196">
    <property type="component" value="Unassembled WGS sequence"/>
</dbReference>
<dbReference type="SUPFAM" id="SSF57802">
    <property type="entry name" value="Rubredoxin-like"/>
    <property type="match status" value="1"/>
</dbReference>
<dbReference type="GO" id="GO:0005506">
    <property type="term" value="F:iron ion binding"/>
    <property type="evidence" value="ECO:0007669"/>
    <property type="project" value="InterPro"/>
</dbReference>
<dbReference type="Pfam" id="PF21349">
    <property type="entry name" value="RUBY_RBDX"/>
    <property type="match status" value="1"/>
</dbReference>
<comment type="cofactor">
    <cofactor evidence="1">
        <name>Fe(3+)</name>
        <dbReference type="ChEBI" id="CHEBI:29034"/>
    </cofactor>
</comment>
<evidence type="ECO:0000259" key="2">
    <source>
        <dbReference type="PROSITE" id="PS50903"/>
    </source>
</evidence>
<sequence length="110" mass="12390">MKWRCGVCGYIHDGDQPPEKCPKCGAPREKFIQLTEEEAGLIERSRFSNDLHARLIALMQKVELLADEGIKDNLDPGCLTVFRAAKNQARILARMARAEIQTHISKGKWG</sequence>
<dbReference type="PROSITE" id="PS50903">
    <property type="entry name" value="RUBREDOXIN_LIKE"/>
    <property type="match status" value="1"/>
</dbReference>
<dbReference type="Gene3D" id="2.20.28.10">
    <property type="match status" value="1"/>
</dbReference>
<proteinExistence type="predicted"/>
<accession>A0A1M4ZCM7</accession>
<protein>
    <recommendedName>
        <fullName evidence="2">Rubredoxin-like domain-containing protein</fullName>
    </recommendedName>
</protein>
<dbReference type="InterPro" id="IPR024934">
    <property type="entry name" value="Rubredoxin-like_dom"/>
</dbReference>
<name>A0A1M4ZCM7_9FIRM</name>
<dbReference type="AlphaFoldDB" id="A0A1M4ZCM7"/>
<dbReference type="CDD" id="cd00729">
    <property type="entry name" value="rubredoxin_SM"/>
    <property type="match status" value="1"/>
</dbReference>
<evidence type="ECO:0000256" key="1">
    <source>
        <dbReference type="ARBA" id="ARBA00001965"/>
    </source>
</evidence>
<keyword evidence="4" id="KW-1185">Reference proteome</keyword>
<evidence type="ECO:0000313" key="3">
    <source>
        <dbReference type="EMBL" id="SHF15715.1"/>
    </source>
</evidence>
<evidence type="ECO:0000313" key="4">
    <source>
        <dbReference type="Proteomes" id="UP000184196"/>
    </source>
</evidence>
<reference evidence="4" key="1">
    <citation type="submission" date="2016-11" db="EMBL/GenBank/DDBJ databases">
        <authorList>
            <person name="Varghese N."/>
            <person name="Submissions S."/>
        </authorList>
    </citation>
    <scope>NUCLEOTIDE SEQUENCE [LARGE SCALE GENOMIC DNA]</scope>
    <source>
        <strain evidence="4">DSM 11792</strain>
    </source>
</reference>